<evidence type="ECO:0000313" key="20">
    <source>
        <dbReference type="Proteomes" id="UP000005713"/>
    </source>
</evidence>
<sequence>MSWSFPVGRLLGSELRVHATFFLLLGWIGLSAYSSGGTAAALDSLSFVVLLFACVVAHEYGHALMARRFGIRTPDITLLPIGGLARLDRMPERPAQEIAVALAGPAVNVVIWAVLIALGANTSVDALSDPTATGNLAGRIAAVNLALALFNMIPAFPMDGGRVLRAALALGTDRVRATRIAARAGQVFALLLAVWGLTSGNLILLLIAAFVIFAAESEAQDVSSRDIARGLFMRDAMITQFERLRPEDSLGVAGQTLIRTTQHEFPVLDDDGALLGFLTRQALFTAMAEGNTSRPVGEVMTTSIPQLGLAAPLVQVLDALQGAPAVAAVDRHGRVLGYVTSENLGELMVLRRPR</sequence>
<keyword evidence="3 14" id="KW-1003">Cell membrane</keyword>
<keyword evidence="5 14" id="KW-0812">Transmembrane</keyword>
<gene>
    <name evidence="19" type="ORF">SSE37_03575</name>
</gene>
<feature type="binding site" evidence="16">
    <location>
        <position position="159"/>
    </location>
    <ligand>
        <name>Zn(2+)</name>
        <dbReference type="ChEBI" id="CHEBI:29105"/>
        <note>catalytic</note>
    </ligand>
</feature>
<keyword evidence="7" id="KW-0677">Repeat</keyword>
<keyword evidence="11 14" id="KW-0482">Metalloprotease</keyword>
<evidence type="ECO:0000256" key="14">
    <source>
        <dbReference type="PIRNR" id="PIRNR006404"/>
    </source>
</evidence>
<evidence type="ECO:0000256" key="8">
    <source>
        <dbReference type="ARBA" id="ARBA00022801"/>
    </source>
</evidence>
<evidence type="ECO:0000256" key="15">
    <source>
        <dbReference type="PIRSR" id="PIRSR006404-1"/>
    </source>
</evidence>
<organism evidence="19 20">
    <name type="scientific">Sagittula stellata (strain ATCC 700073 / DSM 11524 / E-37)</name>
    <dbReference type="NCBI Taxonomy" id="388399"/>
    <lineage>
        <taxon>Bacteria</taxon>
        <taxon>Pseudomonadati</taxon>
        <taxon>Pseudomonadota</taxon>
        <taxon>Alphaproteobacteria</taxon>
        <taxon>Rhodobacterales</taxon>
        <taxon>Roseobacteraceae</taxon>
        <taxon>Sagittula</taxon>
    </lineage>
</organism>
<protein>
    <recommendedName>
        <fullName evidence="14">Zinc metalloprotease</fullName>
    </recommendedName>
</protein>
<dbReference type="InterPro" id="IPR046342">
    <property type="entry name" value="CBS_dom_sf"/>
</dbReference>
<dbReference type="SUPFAM" id="SSF54631">
    <property type="entry name" value="CBS-domain pair"/>
    <property type="match status" value="1"/>
</dbReference>
<feature type="transmembrane region" description="Helical" evidence="14">
    <location>
        <begin position="140"/>
        <end position="158"/>
    </location>
</feature>
<keyword evidence="4 14" id="KW-0645">Protease</keyword>
<dbReference type="CDD" id="cd06164">
    <property type="entry name" value="S2P-M50_SpoIVFB_CBS"/>
    <property type="match status" value="1"/>
</dbReference>
<dbReference type="PANTHER" id="PTHR39188:SF3">
    <property type="entry name" value="STAGE IV SPORULATION PROTEIN FB"/>
    <property type="match status" value="1"/>
</dbReference>
<feature type="transmembrane region" description="Helical" evidence="14">
    <location>
        <begin position="15"/>
        <end position="33"/>
    </location>
</feature>
<keyword evidence="12 17" id="KW-0129">CBS domain</keyword>
<keyword evidence="13 14" id="KW-0472">Membrane</keyword>
<dbReference type="AlphaFoldDB" id="A3K195"/>
<evidence type="ECO:0000313" key="19">
    <source>
        <dbReference type="EMBL" id="EBA08691.1"/>
    </source>
</evidence>
<dbReference type="EMBL" id="AAYA01000004">
    <property type="protein sequence ID" value="EBA08691.1"/>
    <property type="molecule type" value="Genomic_DNA"/>
</dbReference>
<feature type="domain" description="CBS" evidence="18">
    <location>
        <begin position="237"/>
        <end position="293"/>
    </location>
</feature>
<keyword evidence="9 14" id="KW-0862">Zinc</keyword>
<feature type="transmembrane region" description="Helical" evidence="14">
    <location>
        <begin position="39"/>
        <end position="58"/>
    </location>
</feature>
<name>A3K195_SAGS3</name>
<evidence type="ECO:0000259" key="18">
    <source>
        <dbReference type="PROSITE" id="PS51371"/>
    </source>
</evidence>
<evidence type="ECO:0000256" key="13">
    <source>
        <dbReference type="ARBA" id="ARBA00023136"/>
    </source>
</evidence>
<dbReference type="eggNOG" id="COG1994">
    <property type="taxonomic scope" value="Bacteria"/>
</dbReference>
<evidence type="ECO:0000256" key="10">
    <source>
        <dbReference type="ARBA" id="ARBA00022989"/>
    </source>
</evidence>
<dbReference type="PANTHER" id="PTHR39188">
    <property type="entry name" value="MEMBRANE-ASSOCIATED ZINC METALLOPROTEASE M50B"/>
    <property type="match status" value="1"/>
</dbReference>
<comment type="subcellular location">
    <subcellularLocation>
        <location evidence="1 14">Cell membrane</location>
        <topology evidence="1 14">Multi-pass membrane protein</topology>
    </subcellularLocation>
</comment>
<proteinExistence type="inferred from homology"/>
<dbReference type="OrthoDB" id="9781963at2"/>
<evidence type="ECO:0000256" key="17">
    <source>
        <dbReference type="PROSITE-ProRule" id="PRU00703"/>
    </source>
</evidence>
<evidence type="ECO:0000256" key="2">
    <source>
        <dbReference type="ARBA" id="ARBA00007931"/>
    </source>
</evidence>
<dbReference type="GO" id="GO:0005886">
    <property type="term" value="C:plasma membrane"/>
    <property type="evidence" value="ECO:0007669"/>
    <property type="project" value="UniProtKB-SubCell"/>
</dbReference>
<dbReference type="InterPro" id="IPR000644">
    <property type="entry name" value="CBS_dom"/>
</dbReference>
<dbReference type="Pfam" id="PF00571">
    <property type="entry name" value="CBS"/>
    <property type="match status" value="2"/>
</dbReference>
<comment type="caution">
    <text evidence="19">The sequence shown here is derived from an EMBL/GenBank/DDBJ whole genome shotgun (WGS) entry which is preliminary data.</text>
</comment>
<evidence type="ECO:0000256" key="7">
    <source>
        <dbReference type="ARBA" id="ARBA00022737"/>
    </source>
</evidence>
<keyword evidence="10 14" id="KW-1133">Transmembrane helix</keyword>
<dbReference type="InterPro" id="IPR016483">
    <property type="entry name" value="UCP006404_Pept_M50_CBS"/>
</dbReference>
<feature type="transmembrane region" description="Helical" evidence="14">
    <location>
        <begin position="187"/>
        <end position="215"/>
    </location>
</feature>
<dbReference type="GO" id="GO:0046872">
    <property type="term" value="F:metal ion binding"/>
    <property type="evidence" value="ECO:0007669"/>
    <property type="project" value="UniProtKB-UniRule"/>
</dbReference>
<accession>A3K195</accession>
<evidence type="ECO:0000256" key="4">
    <source>
        <dbReference type="ARBA" id="ARBA00022670"/>
    </source>
</evidence>
<dbReference type="Proteomes" id="UP000005713">
    <property type="component" value="Unassembled WGS sequence"/>
</dbReference>
<feature type="transmembrane region" description="Helical" evidence="14">
    <location>
        <begin position="98"/>
        <end position="120"/>
    </location>
</feature>
<dbReference type="eggNOG" id="COG0517">
    <property type="taxonomic scope" value="Bacteria"/>
</dbReference>
<feature type="binding site" evidence="16">
    <location>
        <position position="58"/>
    </location>
    <ligand>
        <name>Zn(2+)</name>
        <dbReference type="ChEBI" id="CHEBI:29105"/>
        <note>catalytic</note>
    </ligand>
</feature>
<evidence type="ECO:0000256" key="11">
    <source>
        <dbReference type="ARBA" id="ARBA00023049"/>
    </source>
</evidence>
<evidence type="ECO:0000256" key="3">
    <source>
        <dbReference type="ARBA" id="ARBA00022475"/>
    </source>
</evidence>
<evidence type="ECO:0000256" key="12">
    <source>
        <dbReference type="ARBA" id="ARBA00023122"/>
    </source>
</evidence>
<dbReference type="RefSeq" id="WP_005857400.1">
    <property type="nucleotide sequence ID" value="NZ_AAYA01000004.1"/>
</dbReference>
<feature type="active site" evidence="15">
    <location>
        <position position="59"/>
    </location>
</feature>
<evidence type="ECO:0000256" key="5">
    <source>
        <dbReference type="ARBA" id="ARBA00022692"/>
    </source>
</evidence>
<dbReference type="GO" id="GO:0008237">
    <property type="term" value="F:metallopeptidase activity"/>
    <property type="evidence" value="ECO:0007669"/>
    <property type="project" value="UniProtKB-UniRule"/>
</dbReference>
<evidence type="ECO:0000256" key="1">
    <source>
        <dbReference type="ARBA" id="ARBA00004651"/>
    </source>
</evidence>
<reference evidence="19 20" key="1">
    <citation type="submission" date="2006-06" db="EMBL/GenBank/DDBJ databases">
        <authorList>
            <person name="Moran M.A."/>
            <person name="Ferriera S."/>
            <person name="Johnson J."/>
            <person name="Kravitz S."/>
            <person name="Beeson K."/>
            <person name="Sutton G."/>
            <person name="Rogers Y.-H."/>
            <person name="Friedman R."/>
            <person name="Frazier M."/>
            <person name="Venter J.C."/>
        </authorList>
    </citation>
    <scope>NUCLEOTIDE SEQUENCE [LARGE SCALE GENOMIC DNA]</scope>
    <source>
        <strain evidence="19 20">E-37</strain>
    </source>
</reference>
<keyword evidence="20" id="KW-1185">Reference proteome</keyword>
<dbReference type="PROSITE" id="PS51371">
    <property type="entry name" value="CBS"/>
    <property type="match status" value="1"/>
</dbReference>
<evidence type="ECO:0000256" key="16">
    <source>
        <dbReference type="PIRSR" id="PIRSR006404-2"/>
    </source>
</evidence>
<dbReference type="GO" id="GO:0006508">
    <property type="term" value="P:proteolysis"/>
    <property type="evidence" value="ECO:0007669"/>
    <property type="project" value="UniProtKB-KW"/>
</dbReference>
<dbReference type="Pfam" id="PF02163">
    <property type="entry name" value="Peptidase_M50"/>
    <property type="match status" value="2"/>
</dbReference>
<evidence type="ECO:0000256" key="6">
    <source>
        <dbReference type="ARBA" id="ARBA00022723"/>
    </source>
</evidence>
<dbReference type="InterPro" id="IPR008915">
    <property type="entry name" value="Peptidase_M50"/>
</dbReference>
<dbReference type="Gene3D" id="3.10.580.10">
    <property type="entry name" value="CBS-domain"/>
    <property type="match status" value="1"/>
</dbReference>
<feature type="binding site" evidence="16">
    <location>
        <position position="62"/>
    </location>
    <ligand>
        <name>Zn(2+)</name>
        <dbReference type="ChEBI" id="CHEBI:29105"/>
        <note>catalytic</note>
    </ligand>
</feature>
<comment type="similarity">
    <text evidence="2 14">Belongs to the peptidase M50B family.</text>
</comment>
<comment type="cofactor">
    <cofactor evidence="14 16">
        <name>Zn(2+)</name>
        <dbReference type="ChEBI" id="CHEBI:29105"/>
    </cofactor>
    <text evidence="14 16">Binds 1 zinc ion per subunit.</text>
</comment>
<keyword evidence="6 14" id="KW-0479">Metal-binding</keyword>
<evidence type="ECO:0000256" key="9">
    <source>
        <dbReference type="ARBA" id="ARBA00022833"/>
    </source>
</evidence>
<dbReference type="PIRSF" id="PIRSF006404">
    <property type="entry name" value="UCP006404_Pept_M50_CBS"/>
    <property type="match status" value="1"/>
</dbReference>
<keyword evidence="8 14" id="KW-0378">Hydrolase</keyword>